<keyword evidence="1" id="KW-0812">Transmembrane</keyword>
<keyword evidence="1" id="KW-1133">Transmembrane helix</keyword>
<protein>
    <submittedName>
        <fullName evidence="2">Uncharacterized protein</fullName>
    </submittedName>
</protein>
<dbReference type="AlphaFoldDB" id="A0A5J4R070"/>
<name>A0A5J4R070_9ZZZZ</name>
<feature type="transmembrane region" description="Helical" evidence="1">
    <location>
        <begin position="12"/>
        <end position="30"/>
    </location>
</feature>
<sequence length="39" mass="4551">MRSAKRFHKTKRLWIPSNVTIGLIVLDHLFGVNENQAIF</sequence>
<organism evidence="2">
    <name type="scientific">termite gut metagenome</name>
    <dbReference type="NCBI Taxonomy" id="433724"/>
    <lineage>
        <taxon>unclassified sequences</taxon>
        <taxon>metagenomes</taxon>
        <taxon>organismal metagenomes</taxon>
    </lineage>
</organism>
<reference evidence="2" key="1">
    <citation type="submission" date="2019-03" db="EMBL/GenBank/DDBJ databases">
        <title>Single cell metagenomics reveals metabolic interactions within the superorganism composed of flagellate Streblomastix strix and complex community of Bacteroidetes bacteria on its surface.</title>
        <authorList>
            <person name="Treitli S.C."/>
            <person name="Kolisko M."/>
            <person name="Husnik F."/>
            <person name="Keeling P."/>
            <person name="Hampl V."/>
        </authorList>
    </citation>
    <scope>NUCLEOTIDE SEQUENCE</scope>
    <source>
        <strain evidence="2">STM</strain>
    </source>
</reference>
<evidence type="ECO:0000256" key="1">
    <source>
        <dbReference type="SAM" id="Phobius"/>
    </source>
</evidence>
<gene>
    <name evidence="2" type="ORF">EZS27_024476</name>
</gene>
<keyword evidence="1" id="KW-0472">Membrane</keyword>
<dbReference type="EMBL" id="SNRY01002170">
    <property type="protein sequence ID" value="KAA6326421.1"/>
    <property type="molecule type" value="Genomic_DNA"/>
</dbReference>
<evidence type="ECO:0000313" key="2">
    <source>
        <dbReference type="EMBL" id="KAA6326421.1"/>
    </source>
</evidence>
<accession>A0A5J4R070</accession>
<comment type="caution">
    <text evidence="2">The sequence shown here is derived from an EMBL/GenBank/DDBJ whole genome shotgun (WGS) entry which is preliminary data.</text>
</comment>
<proteinExistence type="predicted"/>